<comment type="caution">
    <text evidence="3">The sequence shown here is derived from an EMBL/GenBank/DDBJ whole genome shotgun (WGS) entry which is preliminary data.</text>
</comment>
<feature type="chain" id="PRO_5032582926" evidence="2">
    <location>
        <begin position="21"/>
        <end position="264"/>
    </location>
</feature>
<keyword evidence="4" id="KW-1185">Reference proteome</keyword>
<dbReference type="OrthoDB" id="7699238at2759"/>
<evidence type="ECO:0000256" key="1">
    <source>
        <dbReference type="SAM" id="Coils"/>
    </source>
</evidence>
<keyword evidence="1" id="KW-0175">Coiled coil</keyword>
<dbReference type="Proteomes" id="UP000639338">
    <property type="component" value="Unassembled WGS sequence"/>
</dbReference>
<protein>
    <submittedName>
        <fullName evidence="3">Uncharacterized protein</fullName>
    </submittedName>
</protein>
<organism evidence="3 4">
    <name type="scientific">Aphidius gifuensis</name>
    <name type="common">Parasitoid wasp</name>
    <dbReference type="NCBI Taxonomy" id="684658"/>
    <lineage>
        <taxon>Eukaryota</taxon>
        <taxon>Metazoa</taxon>
        <taxon>Ecdysozoa</taxon>
        <taxon>Arthropoda</taxon>
        <taxon>Hexapoda</taxon>
        <taxon>Insecta</taxon>
        <taxon>Pterygota</taxon>
        <taxon>Neoptera</taxon>
        <taxon>Endopterygota</taxon>
        <taxon>Hymenoptera</taxon>
        <taxon>Apocrita</taxon>
        <taxon>Ichneumonoidea</taxon>
        <taxon>Braconidae</taxon>
        <taxon>Aphidiinae</taxon>
        <taxon>Aphidius</taxon>
    </lineage>
</organism>
<evidence type="ECO:0000313" key="3">
    <source>
        <dbReference type="EMBL" id="KAF7991099.1"/>
    </source>
</evidence>
<evidence type="ECO:0000313" key="4">
    <source>
        <dbReference type="Proteomes" id="UP000639338"/>
    </source>
</evidence>
<name>A0A835CPW5_APHGI</name>
<feature type="signal peptide" evidence="2">
    <location>
        <begin position="1"/>
        <end position="20"/>
    </location>
</feature>
<proteinExistence type="predicted"/>
<gene>
    <name evidence="3" type="ORF">HCN44_002661</name>
</gene>
<reference evidence="3 4" key="1">
    <citation type="submission" date="2020-08" db="EMBL/GenBank/DDBJ databases">
        <title>Aphidius gifuensis genome sequencing and assembly.</title>
        <authorList>
            <person name="Du Z."/>
        </authorList>
    </citation>
    <scope>NUCLEOTIDE SEQUENCE [LARGE SCALE GENOMIC DNA]</scope>
    <source>
        <strain evidence="3">YNYX2018</strain>
        <tissue evidence="3">Adults</tissue>
    </source>
</reference>
<feature type="coiled-coil region" evidence="1">
    <location>
        <begin position="158"/>
        <end position="192"/>
    </location>
</feature>
<evidence type="ECO:0000256" key="2">
    <source>
        <dbReference type="SAM" id="SignalP"/>
    </source>
</evidence>
<sequence length="264" mass="28228">MKTQSLIILALAVVVHSAQTDESKKKDKRGVSFFGSPGGFDIFGVVPSYSSAWAPGPFGPSGWSGSFNADLALGQIQSQATHDIAQQALRDPFPGTPSIAYTPEVLRAVQQAKEANNNVLIAQHRVSEVKQAAIIQQKIALAREAAAREATKRCEEILAHAQAEARASAQQLVSLQQRLATLKDTVAAAQRVAAARETAAAAAIQKNASETAAELRKQDADKQIHQSEKEAKARDIVAAKENAIANAVQQQQQHISKAAYHPWG</sequence>
<keyword evidence="2" id="KW-0732">Signal</keyword>
<dbReference type="AlphaFoldDB" id="A0A835CPW5"/>
<accession>A0A835CPW5</accession>
<dbReference type="EMBL" id="JACMRX010000004">
    <property type="protein sequence ID" value="KAF7991099.1"/>
    <property type="molecule type" value="Genomic_DNA"/>
</dbReference>